<dbReference type="InterPro" id="IPR009057">
    <property type="entry name" value="Homeodomain-like_sf"/>
</dbReference>
<evidence type="ECO:0000313" key="2">
    <source>
        <dbReference type="Proteomes" id="UP001215598"/>
    </source>
</evidence>
<reference evidence="1" key="1">
    <citation type="submission" date="2023-03" db="EMBL/GenBank/DDBJ databases">
        <title>Massive genome expansion in bonnet fungi (Mycena s.s.) driven by repeated elements and novel gene families across ecological guilds.</title>
        <authorList>
            <consortium name="Lawrence Berkeley National Laboratory"/>
            <person name="Harder C.B."/>
            <person name="Miyauchi S."/>
            <person name="Viragh M."/>
            <person name="Kuo A."/>
            <person name="Thoen E."/>
            <person name="Andreopoulos B."/>
            <person name="Lu D."/>
            <person name="Skrede I."/>
            <person name="Drula E."/>
            <person name="Henrissat B."/>
            <person name="Morin E."/>
            <person name="Kohler A."/>
            <person name="Barry K."/>
            <person name="LaButti K."/>
            <person name="Morin E."/>
            <person name="Salamov A."/>
            <person name="Lipzen A."/>
            <person name="Mereny Z."/>
            <person name="Hegedus B."/>
            <person name="Baldrian P."/>
            <person name="Stursova M."/>
            <person name="Weitz H."/>
            <person name="Taylor A."/>
            <person name="Grigoriev I.V."/>
            <person name="Nagy L.G."/>
            <person name="Martin F."/>
            <person name="Kauserud H."/>
        </authorList>
    </citation>
    <scope>NUCLEOTIDE SEQUENCE</scope>
    <source>
        <strain evidence="1">CBHHK182m</strain>
    </source>
</reference>
<organism evidence="1 2">
    <name type="scientific">Mycena metata</name>
    <dbReference type="NCBI Taxonomy" id="1033252"/>
    <lineage>
        <taxon>Eukaryota</taxon>
        <taxon>Fungi</taxon>
        <taxon>Dikarya</taxon>
        <taxon>Basidiomycota</taxon>
        <taxon>Agaricomycotina</taxon>
        <taxon>Agaricomycetes</taxon>
        <taxon>Agaricomycetidae</taxon>
        <taxon>Agaricales</taxon>
        <taxon>Marasmiineae</taxon>
        <taxon>Mycenaceae</taxon>
        <taxon>Mycena</taxon>
    </lineage>
</organism>
<dbReference type="Proteomes" id="UP001215598">
    <property type="component" value="Unassembled WGS sequence"/>
</dbReference>
<keyword evidence="2" id="KW-1185">Reference proteome</keyword>
<dbReference type="Gene3D" id="3.30.420.10">
    <property type="entry name" value="Ribonuclease H-like superfamily/Ribonuclease H"/>
    <property type="match status" value="1"/>
</dbReference>
<protein>
    <recommendedName>
        <fullName evidence="3">Tc1-like transposase DDE domain-containing protein</fullName>
    </recommendedName>
</protein>
<evidence type="ECO:0008006" key="3">
    <source>
        <dbReference type="Google" id="ProtNLM"/>
    </source>
</evidence>
<sequence>MVNHRISSDIKECALRLWELGWDRGAICSTLLVSQSSLYRWAALFEEFGSVNPPPPPIKGRPRIIGLAALTAIKEIYTRHADTYLLELQWWLAIHHDIHISISALQETIERTGLTRKILQKIAVERDNEGRRDYFYTIQNGFSGTGREFVTVDDLSLWPRTDWNAGRLRRPAMSMDGYIAQRVVEGSLDSYDFFDFIVEDVVPEMGVFPDERSVLIMDNCRIHHTDTLQESLNAQGEFIVLDVYHAFVSAAVFS</sequence>
<proteinExistence type="predicted"/>
<dbReference type="GO" id="GO:0003676">
    <property type="term" value="F:nucleic acid binding"/>
    <property type="evidence" value="ECO:0007669"/>
    <property type="project" value="InterPro"/>
</dbReference>
<dbReference type="InterPro" id="IPR036397">
    <property type="entry name" value="RNaseH_sf"/>
</dbReference>
<accession>A0AAD7GTV8</accession>
<comment type="caution">
    <text evidence="1">The sequence shown here is derived from an EMBL/GenBank/DDBJ whole genome shotgun (WGS) entry which is preliminary data.</text>
</comment>
<dbReference type="AlphaFoldDB" id="A0AAD7GTV8"/>
<dbReference type="EMBL" id="JARKIB010000476">
    <property type="protein sequence ID" value="KAJ7705199.1"/>
    <property type="molecule type" value="Genomic_DNA"/>
</dbReference>
<name>A0AAD7GTV8_9AGAR</name>
<dbReference type="SUPFAM" id="SSF46689">
    <property type="entry name" value="Homeodomain-like"/>
    <property type="match status" value="1"/>
</dbReference>
<gene>
    <name evidence="1" type="ORF">B0H16DRAFT_1668265</name>
</gene>
<evidence type="ECO:0000313" key="1">
    <source>
        <dbReference type="EMBL" id="KAJ7705199.1"/>
    </source>
</evidence>